<evidence type="ECO:0000256" key="1">
    <source>
        <dbReference type="ARBA" id="ARBA00006328"/>
    </source>
</evidence>
<name>A0A8H4W058_9HELO</name>
<evidence type="ECO:0000313" key="4">
    <source>
        <dbReference type="EMBL" id="KAF4628767.1"/>
    </source>
</evidence>
<dbReference type="PANTHER" id="PTHR42748:SF26">
    <property type="entry name" value="NMRA-LIKE DOMAIN-CONTAINING PROTEIN"/>
    <property type="match status" value="1"/>
</dbReference>
<dbReference type="InterPro" id="IPR036291">
    <property type="entry name" value="NAD(P)-bd_dom_sf"/>
</dbReference>
<reference evidence="4 5" key="1">
    <citation type="submission" date="2020-03" db="EMBL/GenBank/DDBJ databases">
        <title>Draft Genome Sequence of Cudoniella acicularis.</title>
        <authorList>
            <person name="Buettner E."/>
            <person name="Kellner H."/>
        </authorList>
    </citation>
    <scope>NUCLEOTIDE SEQUENCE [LARGE SCALE GENOMIC DNA]</scope>
    <source>
        <strain evidence="4 5">DSM 108380</strain>
    </source>
</reference>
<dbReference type="InterPro" id="IPR008030">
    <property type="entry name" value="NmrA-like"/>
</dbReference>
<evidence type="ECO:0000256" key="2">
    <source>
        <dbReference type="ARBA" id="ARBA00022857"/>
    </source>
</evidence>
<dbReference type="AlphaFoldDB" id="A0A8H4W058"/>
<dbReference type="GO" id="GO:0005634">
    <property type="term" value="C:nucleus"/>
    <property type="evidence" value="ECO:0007669"/>
    <property type="project" value="TreeGrafter"/>
</dbReference>
<protein>
    <recommendedName>
        <fullName evidence="3">NmrA-like domain-containing protein</fullName>
    </recommendedName>
</protein>
<accession>A0A8H4W058</accession>
<proteinExistence type="inferred from homology"/>
<comment type="similarity">
    <text evidence="1">Belongs to the NmrA-type oxidoreductase family.</text>
</comment>
<dbReference type="Gene3D" id="3.90.25.10">
    <property type="entry name" value="UDP-galactose 4-epimerase, domain 1"/>
    <property type="match status" value="1"/>
</dbReference>
<keyword evidence="2" id="KW-0521">NADP</keyword>
<dbReference type="EMBL" id="JAAMPI010000764">
    <property type="protein sequence ID" value="KAF4628767.1"/>
    <property type="molecule type" value="Genomic_DNA"/>
</dbReference>
<dbReference type="Proteomes" id="UP000566819">
    <property type="component" value="Unassembled WGS sequence"/>
</dbReference>
<dbReference type="Pfam" id="PF05368">
    <property type="entry name" value="NmrA"/>
    <property type="match status" value="1"/>
</dbReference>
<dbReference type="Gene3D" id="3.40.50.720">
    <property type="entry name" value="NAD(P)-binding Rossmann-like Domain"/>
    <property type="match status" value="1"/>
</dbReference>
<dbReference type="OrthoDB" id="3358371at2759"/>
<evidence type="ECO:0000313" key="5">
    <source>
        <dbReference type="Proteomes" id="UP000566819"/>
    </source>
</evidence>
<comment type="caution">
    <text evidence="4">The sequence shown here is derived from an EMBL/GenBank/DDBJ whole genome shotgun (WGS) entry which is preliminary data.</text>
</comment>
<feature type="domain" description="NmrA-like" evidence="3">
    <location>
        <begin position="1"/>
        <end position="295"/>
    </location>
</feature>
<gene>
    <name evidence="4" type="ORF">G7Y89_g9383</name>
</gene>
<dbReference type="InterPro" id="IPR051164">
    <property type="entry name" value="NmrA-like_oxidored"/>
</dbReference>
<dbReference type="PANTHER" id="PTHR42748">
    <property type="entry name" value="NITROGEN METABOLITE REPRESSION PROTEIN NMRA FAMILY MEMBER"/>
    <property type="match status" value="1"/>
</dbReference>
<keyword evidence="5" id="KW-1185">Reference proteome</keyword>
<sequence>MSKLIVVIGITGIQGDSVATLFSTLAGWKVRGITRNLSSASAQSWISKGVELVQGDLNDPSSLERAFAGAHVIFSVTNFFDPFFNPATKSRLREGQNINQYCYEVELQQGKNIADAAANVQGLERLIISTCVDATKESRGKYTWVYHFDAKARAVEYIHKKYPELAAKMSCVIVGSYMDQWKENLFMRKEEDGSIHLVILAGTIHASMPQIDTVRDLGHIVHAAIQAPPGKKILGSGSSLSRDEQFKEFCKFHGLKYGGCDEVTMEQFEAFLKIPGFGREIGEMMLFWSEFGYAGKDESVVLPGDVPGKVSLNDLSSNKIQNFFRSSTPSTDEHLDVHLDAQYEYSRLDSRSCLQYALWKSFLRLESVESPALTGSKPQDFLRKDIDANEKRPRRCAGISGSQHNLRHDEVATHQDQLNANAFAAIPHHVEHADCNINLSRWAQYTLPTRPAFISANYNLSANYKIHRNPAFIDKEPE</sequence>
<dbReference type="SUPFAM" id="SSF51735">
    <property type="entry name" value="NAD(P)-binding Rossmann-fold domains"/>
    <property type="match status" value="1"/>
</dbReference>
<organism evidence="4 5">
    <name type="scientific">Cudoniella acicularis</name>
    <dbReference type="NCBI Taxonomy" id="354080"/>
    <lineage>
        <taxon>Eukaryota</taxon>
        <taxon>Fungi</taxon>
        <taxon>Dikarya</taxon>
        <taxon>Ascomycota</taxon>
        <taxon>Pezizomycotina</taxon>
        <taxon>Leotiomycetes</taxon>
        <taxon>Helotiales</taxon>
        <taxon>Tricladiaceae</taxon>
        <taxon>Cudoniella</taxon>
    </lineage>
</organism>
<evidence type="ECO:0000259" key="3">
    <source>
        <dbReference type="Pfam" id="PF05368"/>
    </source>
</evidence>